<feature type="domain" description="NIDO" evidence="1">
    <location>
        <begin position="25"/>
        <end position="135"/>
    </location>
</feature>
<keyword evidence="3" id="KW-1185">Reference proteome</keyword>
<comment type="caution">
    <text evidence="2">The sequence shown here is derived from an EMBL/GenBank/DDBJ whole genome shotgun (WGS) entry which is preliminary data.</text>
</comment>
<evidence type="ECO:0000313" key="3">
    <source>
        <dbReference type="Proteomes" id="UP000828390"/>
    </source>
</evidence>
<dbReference type="GO" id="GO:0007160">
    <property type="term" value="P:cell-matrix adhesion"/>
    <property type="evidence" value="ECO:0007669"/>
    <property type="project" value="InterPro"/>
</dbReference>
<protein>
    <recommendedName>
        <fullName evidence="1">NIDO domain-containing protein</fullName>
    </recommendedName>
</protein>
<dbReference type="AlphaFoldDB" id="A0A9D4FL11"/>
<evidence type="ECO:0000259" key="1">
    <source>
        <dbReference type="Pfam" id="PF06119"/>
    </source>
</evidence>
<dbReference type="InterPro" id="IPR051495">
    <property type="entry name" value="Epithelial_Barrier/Signaling"/>
</dbReference>
<dbReference type="EMBL" id="JAIWYP010000007">
    <property type="protein sequence ID" value="KAH3799936.1"/>
    <property type="molecule type" value="Genomic_DNA"/>
</dbReference>
<dbReference type="Pfam" id="PF06119">
    <property type="entry name" value="NIDO"/>
    <property type="match status" value="1"/>
</dbReference>
<dbReference type="Proteomes" id="UP000828390">
    <property type="component" value="Unassembled WGS sequence"/>
</dbReference>
<organism evidence="2 3">
    <name type="scientific">Dreissena polymorpha</name>
    <name type="common">Zebra mussel</name>
    <name type="synonym">Mytilus polymorpha</name>
    <dbReference type="NCBI Taxonomy" id="45954"/>
    <lineage>
        <taxon>Eukaryota</taxon>
        <taxon>Metazoa</taxon>
        <taxon>Spiralia</taxon>
        <taxon>Lophotrochozoa</taxon>
        <taxon>Mollusca</taxon>
        <taxon>Bivalvia</taxon>
        <taxon>Autobranchia</taxon>
        <taxon>Heteroconchia</taxon>
        <taxon>Euheterodonta</taxon>
        <taxon>Imparidentia</taxon>
        <taxon>Neoheterodontei</taxon>
        <taxon>Myida</taxon>
        <taxon>Dreissenoidea</taxon>
        <taxon>Dreissenidae</taxon>
        <taxon>Dreissena</taxon>
    </lineage>
</organism>
<gene>
    <name evidence="2" type="ORF">DPMN_153560</name>
</gene>
<accession>A0A9D4FL11</accession>
<reference evidence="2" key="2">
    <citation type="submission" date="2020-11" db="EMBL/GenBank/DDBJ databases">
        <authorList>
            <person name="McCartney M.A."/>
            <person name="Auch B."/>
            <person name="Kono T."/>
            <person name="Mallez S."/>
            <person name="Becker A."/>
            <person name="Gohl D.M."/>
            <person name="Silverstein K.A.T."/>
            <person name="Koren S."/>
            <person name="Bechman K.B."/>
            <person name="Herman A."/>
            <person name="Abrahante J.E."/>
            <person name="Garbe J."/>
        </authorList>
    </citation>
    <scope>NUCLEOTIDE SEQUENCE</scope>
    <source>
        <strain evidence="2">Duluth1</strain>
        <tissue evidence="2">Whole animal</tissue>
    </source>
</reference>
<name>A0A9D4FL11_DREPO</name>
<evidence type="ECO:0000313" key="2">
    <source>
        <dbReference type="EMBL" id="KAH3799936.1"/>
    </source>
</evidence>
<sequence>MRVVISRKFKSDQSLYVTPNISIYFQVNNNGIISFDGPLNTYKPLNLSDKDFKNKIPFVAPFWADVDIENVAGLNESIVYRVTSRGDTTLDNISLEISRATNDIRILFPEFTDFTAKLVVVVTWYRVGFFGAAGAEGKAKVTETVLRYKGIYKASNSFTDVSSINTKLVVCKHIQ</sequence>
<dbReference type="PANTHER" id="PTHR13802">
    <property type="entry name" value="MUCIN 4-RELATED"/>
    <property type="match status" value="1"/>
</dbReference>
<dbReference type="PANTHER" id="PTHR13802:SF59">
    <property type="entry name" value="SUSHI DOMAIN-CONTAINING PROTEIN 2"/>
    <property type="match status" value="1"/>
</dbReference>
<reference evidence="2" key="1">
    <citation type="journal article" date="2019" name="bioRxiv">
        <title>The Genome of the Zebra Mussel, Dreissena polymorpha: A Resource for Invasive Species Research.</title>
        <authorList>
            <person name="McCartney M.A."/>
            <person name="Auch B."/>
            <person name="Kono T."/>
            <person name="Mallez S."/>
            <person name="Zhang Y."/>
            <person name="Obille A."/>
            <person name="Becker A."/>
            <person name="Abrahante J.E."/>
            <person name="Garbe J."/>
            <person name="Badalamenti J.P."/>
            <person name="Herman A."/>
            <person name="Mangelson H."/>
            <person name="Liachko I."/>
            <person name="Sullivan S."/>
            <person name="Sone E.D."/>
            <person name="Koren S."/>
            <person name="Silverstein K.A.T."/>
            <person name="Beckman K.B."/>
            <person name="Gohl D.M."/>
        </authorList>
    </citation>
    <scope>NUCLEOTIDE SEQUENCE</scope>
    <source>
        <strain evidence="2">Duluth1</strain>
        <tissue evidence="2">Whole animal</tissue>
    </source>
</reference>
<proteinExistence type="predicted"/>
<dbReference type="InterPro" id="IPR003886">
    <property type="entry name" value="NIDO_dom"/>
</dbReference>